<gene>
    <name evidence="5" type="primary">LOC106493891</name>
</gene>
<protein>
    <submittedName>
        <fullName evidence="5">Adenylate cyclase type 10-like</fullName>
    </submittedName>
</protein>
<name>A0ABM4EVL6_9AVES</name>
<dbReference type="Pfam" id="PF13191">
    <property type="entry name" value="AAA_16"/>
    <property type="match status" value="1"/>
</dbReference>
<sequence length="414" mass="45721">MSSGKAVGKRFVSVARLAPWLSAWLEAEPGFTHFLDLQAAPFLLQGAAGGEDEGGCRSWHCLSVPGDLGEAERSEYSPLLGQEKEIALFESYLKAYVDRKESHIMAFEGVIGSGKSHLLTELAYLGQAAGHRAAAVELTELNLKQVYSAMHMVLWVAMGLQACESCSTRQLVLQEKLQGLMEESSCCLLNAPFLVKFPLSEKVSKMSGAQRTMELESFFKKVLQKTIEEGVVLFVIDNAHYIDSTSWAVMLHVLRDVPIFLVMGFAPGHCRRQRLCKAAADITKLQQVTYVPLEELKPSAVVQKACQDLGVVSVARDLETFLMQRSYGIPYYCEELLSYLNRHGMLLFHLLRKDEKTEAKWENLFTSAMEASPVAASGSSSAGKDRRVCTIRPDVNLQNTVLPPSLKGVLGGRL</sequence>
<accession>A0ABM4EVL6</accession>
<reference evidence="5" key="1">
    <citation type="submission" date="2025-08" db="UniProtKB">
        <authorList>
            <consortium name="RefSeq"/>
        </authorList>
    </citation>
    <scope>IDENTIFICATION</scope>
    <source>
        <tissue evidence="5">Blood</tissue>
    </source>
</reference>
<keyword evidence="4" id="KW-1185">Reference proteome</keyword>
<evidence type="ECO:0000256" key="2">
    <source>
        <dbReference type="ARBA" id="ARBA00022840"/>
    </source>
</evidence>
<dbReference type="PANTHER" id="PTHR16305">
    <property type="entry name" value="TESTICULAR SOLUBLE ADENYLYL CYCLASE"/>
    <property type="match status" value="1"/>
</dbReference>
<evidence type="ECO:0000256" key="1">
    <source>
        <dbReference type="ARBA" id="ARBA00022741"/>
    </source>
</evidence>
<dbReference type="InterPro" id="IPR041664">
    <property type="entry name" value="AAA_16"/>
</dbReference>
<organism evidence="4 5">
    <name type="scientific">Apteryx mantelli</name>
    <name type="common">North Island brown kiwi</name>
    <dbReference type="NCBI Taxonomy" id="2696672"/>
    <lineage>
        <taxon>Eukaryota</taxon>
        <taxon>Metazoa</taxon>
        <taxon>Chordata</taxon>
        <taxon>Craniata</taxon>
        <taxon>Vertebrata</taxon>
        <taxon>Euteleostomi</taxon>
        <taxon>Archelosauria</taxon>
        <taxon>Archosauria</taxon>
        <taxon>Dinosauria</taxon>
        <taxon>Saurischia</taxon>
        <taxon>Theropoda</taxon>
        <taxon>Coelurosauria</taxon>
        <taxon>Aves</taxon>
        <taxon>Palaeognathae</taxon>
        <taxon>Apterygiformes</taxon>
        <taxon>Apterygidae</taxon>
        <taxon>Apteryx</taxon>
    </lineage>
</organism>
<evidence type="ECO:0000259" key="3">
    <source>
        <dbReference type="Pfam" id="PF13191"/>
    </source>
</evidence>
<dbReference type="GeneID" id="106493891"/>
<evidence type="ECO:0000313" key="5">
    <source>
        <dbReference type="RefSeq" id="XP_067156740.1"/>
    </source>
</evidence>
<dbReference type="SUPFAM" id="SSF52540">
    <property type="entry name" value="P-loop containing nucleoside triphosphate hydrolases"/>
    <property type="match status" value="1"/>
</dbReference>
<proteinExistence type="predicted"/>
<dbReference type="Gene3D" id="3.40.50.300">
    <property type="entry name" value="P-loop containing nucleotide triphosphate hydrolases"/>
    <property type="match status" value="1"/>
</dbReference>
<feature type="domain" description="Orc1-like AAA ATPase" evidence="3">
    <location>
        <begin position="79"/>
        <end position="256"/>
    </location>
</feature>
<dbReference type="Proteomes" id="UP001652627">
    <property type="component" value="Chromosome 8"/>
</dbReference>
<dbReference type="PANTHER" id="PTHR16305:SF28">
    <property type="entry name" value="GUANYLATE CYCLASE DOMAIN-CONTAINING PROTEIN"/>
    <property type="match status" value="1"/>
</dbReference>
<keyword evidence="2" id="KW-0067">ATP-binding</keyword>
<keyword evidence="1" id="KW-0547">Nucleotide-binding</keyword>
<dbReference type="RefSeq" id="XP_067156740.1">
    <property type="nucleotide sequence ID" value="XM_067300639.1"/>
</dbReference>
<evidence type="ECO:0000313" key="4">
    <source>
        <dbReference type="Proteomes" id="UP001652627"/>
    </source>
</evidence>
<dbReference type="InterPro" id="IPR027417">
    <property type="entry name" value="P-loop_NTPase"/>
</dbReference>